<dbReference type="Pfam" id="PF00583">
    <property type="entry name" value="Acetyltransf_1"/>
    <property type="match status" value="1"/>
</dbReference>
<dbReference type="EC" id="2.3.1.-" evidence="2"/>
<evidence type="ECO:0000259" key="1">
    <source>
        <dbReference type="PROSITE" id="PS51186"/>
    </source>
</evidence>
<keyword evidence="3" id="KW-1185">Reference proteome</keyword>
<dbReference type="Proteomes" id="UP001597171">
    <property type="component" value="Unassembled WGS sequence"/>
</dbReference>
<dbReference type="InterPro" id="IPR016181">
    <property type="entry name" value="Acyl_CoA_acyltransferase"/>
</dbReference>
<name>A0ABW3Z7B9_9HYPH</name>
<dbReference type="Gene3D" id="3.40.630.30">
    <property type="match status" value="1"/>
</dbReference>
<accession>A0ABW3Z7B9</accession>
<protein>
    <submittedName>
        <fullName evidence="2">GNAT family N-acetyltransferase</fullName>
        <ecNumber evidence="2">2.3.1.-</ecNumber>
    </submittedName>
</protein>
<sequence length="141" mass="15475">MSGAEIVFTDAPTTADRDAIVRPLIAFNDQAYGPSGFHALAWLARDPATGETLGGLYGKASYDWLFVELLVVPEALRGQGLGSDMMRRAEAHARDAGLSGVWLDTFGFQARRFYEKLGFEVFGSLPGHPKGSERFFLRKAF</sequence>
<dbReference type="EMBL" id="JBHTMX010000059">
    <property type="protein sequence ID" value="MFD1332074.1"/>
    <property type="molecule type" value="Genomic_DNA"/>
</dbReference>
<reference evidence="3" key="1">
    <citation type="journal article" date="2019" name="Int. J. Syst. Evol. Microbiol.">
        <title>The Global Catalogue of Microorganisms (GCM) 10K type strain sequencing project: providing services to taxonomists for standard genome sequencing and annotation.</title>
        <authorList>
            <consortium name="The Broad Institute Genomics Platform"/>
            <consortium name="The Broad Institute Genome Sequencing Center for Infectious Disease"/>
            <person name="Wu L."/>
            <person name="Ma J."/>
        </authorList>
    </citation>
    <scope>NUCLEOTIDE SEQUENCE [LARGE SCALE GENOMIC DNA]</scope>
    <source>
        <strain evidence="3">CCUG 61696</strain>
    </source>
</reference>
<dbReference type="SUPFAM" id="SSF55729">
    <property type="entry name" value="Acyl-CoA N-acyltransferases (Nat)"/>
    <property type="match status" value="1"/>
</dbReference>
<proteinExistence type="predicted"/>
<dbReference type="RefSeq" id="WP_378775307.1">
    <property type="nucleotide sequence ID" value="NZ_JBHTMX010000059.1"/>
</dbReference>
<dbReference type="GO" id="GO:0016746">
    <property type="term" value="F:acyltransferase activity"/>
    <property type="evidence" value="ECO:0007669"/>
    <property type="project" value="UniProtKB-KW"/>
</dbReference>
<gene>
    <name evidence="2" type="ORF">ACFQ4O_08695</name>
</gene>
<dbReference type="CDD" id="cd04301">
    <property type="entry name" value="NAT_SF"/>
    <property type="match status" value="1"/>
</dbReference>
<keyword evidence="2" id="KW-0808">Transferase</keyword>
<keyword evidence="2" id="KW-0012">Acyltransferase</keyword>
<comment type="caution">
    <text evidence="2">The sequence shown here is derived from an EMBL/GenBank/DDBJ whole genome shotgun (WGS) entry which is preliminary data.</text>
</comment>
<evidence type="ECO:0000313" key="3">
    <source>
        <dbReference type="Proteomes" id="UP001597171"/>
    </source>
</evidence>
<dbReference type="InterPro" id="IPR000182">
    <property type="entry name" value="GNAT_dom"/>
</dbReference>
<organism evidence="2 3">
    <name type="scientific">Methylopila musalis</name>
    <dbReference type="NCBI Taxonomy" id="1134781"/>
    <lineage>
        <taxon>Bacteria</taxon>
        <taxon>Pseudomonadati</taxon>
        <taxon>Pseudomonadota</taxon>
        <taxon>Alphaproteobacteria</taxon>
        <taxon>Hyphomicrobiales</taxon>
        <taxon>Methylopilaceae</taxon>
        <taxon>Methylopila</taxon>
    </lineage>
</organism>
<evidence type="ECO:0000313" key="2">
    <source>
        <dbReference type="EMBL" id="MFD1332074.1"/>
    </source>
</evidence>
<dbReference type="PROSITE" id="PS51186">
    <property type="entry name" value="GNAT"/>
    <property type="match status" value="1"/>
</dbReference>
<feature type="domain" description="N-acetyltransferase" evidence="1">
    <location>
        <begin position="6"/>
        <end position="141"/>
    </location>
</feature>